<dbReference type="RefSeq" id="WP_286291929.1">
    <property type="nucleotide sequence ID" value="NZ_AP024718.1"/>
</dbReference>
<feature type="domain" description="TonB-dependent receptor-like beta-barrel" evidence="11">
    <location>
        <begin position="231"/>
        <end position="727"/>
    </location>
</feature>
<feature type="signal peptide" evidence="10">
    <location>
        <begin position="1"/>
        <end position="18"/>
    </location>
</feature>
<evidence type="ECO:0000256" key="6">
    <source>
        <dbReference type="ARBA" id="ARBA00023136"/>
    </source>
</evidence>
<dbReference type="Gene3D" id="2.170.130.10">
    <property type="entry name" value="TonB-dependent receptor, plug domain"/>
    <property type="match status" value="1"/>
</dbReference>
<organism evidence="13 14">
    <name type="scientific">Methylomarinovum tepidoasis</name>
    <dbReference type="NCBI Taxonomy" id="2840183"/>
    <lineage>
        <taxon>Bacteria</taxon>
        <taxon>Pseudomonadati</taxon>
        <taxon>Pseudomonadota</taxon>
        <taxon>Gammaproteobacteria</taxon>
        <taxon>Methylococcales</taxon>
        <taxon>Methylothermaceae</taxon>
        <taxon>Methylomarinovum</taxon>
    </lineage>
</organism>
<feature type="domain" description="TonB-dependent receptor plug" evidence="12">
    <location>
        <begin position="42"/>
        <end position="155"/>
    </location>
</feature>
<dbReference type="KEGG" id="meiy:MIN45_P1932"/>
<keyword evidence="10" id="KW-0732">Signal</keyword>
<comment type="subcellular location">
    <subcellularLocation>
        <location evidence="1 8">Cell outer membrane</location>
        <topology evidence="1 8">Multi-pass membrane protein</topology>
    </subcellularLocation>
</comment>
<dbReference type="InterPro" id="IPR037066">
    <property type="entry name" value="Plug_dom_sf"/>
</dbReference>
<sequence length="771" mass="85921">MKLRVSLLLLAAASAAVAEEAIELGTLEVVGTTPLGLGGVPLDDIPANVQVAGAKDFERAQSYSLADYLRTQLGSVVVNDAQNNPFQPDIQYRGFTASPLLGLPQGLTVYFNGVRFNEPFGDTVNWDLIPQGAIERMELHPGSDPVYGLNTLGGAIAIRSKTGFSFPHHQIKVYGGSWGRHSESLSSGWNNGSVGYFLHLRHFEEDGWRDFSPTRVKQAFGVLSWRGQQGQLNLTLSGQDNDLTGNGAVPIQLYRQDRDAIFTHPDDTGTRLFFSNLDGSFWLNDKIQLTGNTYYRYNKITTFNGDDTDFEECEPPLDDLMCDEEGEIAEDVNGDPIEATEAVESATDNFSRTRQKGYGVAFQTHFLYDPFDMDNRLITGFSFDQAQIRFNFDTELARLTEDRGTVGSGILVGESRVRLDNEVTHYGAFFIEQFSPIENLTLTASGRFNSSHIRLNDNFGEELNGKHHFSRFNPAGGLVYKLLPNLNLYGRYSESNRAPTAVELTCADPDDPCRLPNAFLADPPLKQVVAKTFEAGFRGRFDRLPLGGDVSTALQWHAGYFHTMNHDDILFISAGNLTSEGYFDNVGKTRRQGLEASLNGIIDNPMTGIWLQKLRYSFNYTYLDATFRTPFTAPSPNNPSADAAGNIHVERGDRIPGLPEHSFKFNLDVDVIPQFTLGMTGIYSSDRYFRGDEANLNKPVPGYWVFNLRAEYRVHEHVNLFLRVDNLFDKHYQTFGLYGQPDEVLGDAFDDPRFVGPGAPRGIWGGVRLQL</sequence>
<gene>
    <name evidence="13" type="ORF">MIN45_P1932</name>
</gene>
<dbReference type="InterPro" id="IPR012910">
    <property type="entry name" value="Plug_dom"/>
</dbReference>
<dbReference type="InterPro" id="IPR036942">
    <property type="entry name" value="Beta-barrel_TonB_sf"/>
</dbReference>
<dbReference type="CDD" id="cd01347">
    <property type="entry name" value="ligand_gated_channel"/>
    <property type="match status" value="1"/>
</dbReference>
<dbReference type="Pfam" id="PF00593">
    <property type="entry name" value="TonB_dep_Rec_b-barrel"/>
    <property type="match status" value="1"/>
</dbReference>
<keyword evidence="7 8" id="KW-0998">Cell outer membrane</keyword>
<keyword evidence="4 8" id="KW-0812">Transmembrane</keyword>
<proteinExistence type="inferred from homology"/>
<evidence type="ECO:0000256" key="1">
    <source>
        <dbReference type="ARBA" id="ARBA00004571"/>
    </source>
</evidence>
<dbReference type="InterPro" id="IPR039426">
    <property type="entry name" value="TonB-dep_rcpt-like"/>
</dbReference>
<dbReference type="GO" id="GO:0015344">
    <property type="term" value="F:siderophore uptake transmembrane transporter activity"/>
    <property type="evidence" value="ECO:0007669"/>
    <property type="project" value="TreeGrafter"/>
</dbReference>
<feature type="chain" id="PRO_5043706473" evidence="10">
    <location>
        <begin position="19"/>
        <end position="771"/>
    </location>
</feature>
<dbReference type="SUPFAM" id="SSF56935">
    <property type="entry name" value="Porins"/>
    <property type="match status" value="1"/>
</dbReference>
<dbReference type="GO" id="GO:0044718">
    <property type="term" value="P:siderophore transmembrane transport"/>
    <property type="evidence" value="ECO:0007669"/>
    <property type="project" value="TreeGrafter"/>
</dbReference>
<evidence type="ECO:0000256" key="2">
    <source>
        <dbReference type="ARBA" id="ARBA00022448"/>
    </source>
</evidence>
<dbReference type="AlphaFoldDB" id="A0AAU9D3K1"/>
<dbReference type="GO" id="GO:0009279">
    <property type="term" value="C:cell outer membrane"/>
    <property type="evidence" value="ECO:0007669"/>
    <property type="project" value="UniProtKB-SubCell"/>
</dbReference>
<evidence type="ECO:0000256" key="8">
    <source>
        <dbReference type="PROSITE-ProRule" id="PRU01360"/>
    </source>
</evidence>
<evidence type="ECO:0000259" key="12">
    <source>
        <dbReference type="Pfam" id="PF07715"/>
    </source>
</evidence>
<dbReference type="Gene3D" id="2.40.170.20">
    <property type="entry name" value="TonB-dependent receptor, beta-barrel domain"/>
    <property type="match status" value="1"/>
</dbReference>
<evidence type="ECO:0000259" key="11">
    <source>
        <dbReference type="Pfam" id="PF00593"/>
    </source>
</evidence>
<keyword evidence="2 8" id="KW-0813">Transport</keyword>
<evidence type="ECO:0000256" key="5">
    <source>
        <dbReference type="ARBA" id="ARBA00023077"/>
    </source>
</evidence>
<keyword evidence="6 8" id="KW-0472">Membrane</keyword>
<keyword evidence="5 9" id="KW-0798">TonB box</keyword>
<dbReference type="PANTHER" id="PTHR30069:SF39">
    <property type="entry name" value="BLL6183 PROTEIN"/>
    <property type="match status" value="1"/>
</dbReference>
<comment type="similarity">
    <text evidence="8 9">Belongs to the TonB-dependent receptor family.</text>
</comment>
<dbReference type="EMBL" id="AP024718">
    <property type="protein sequence ID" value="BCX89559.1"/>
    <property type="molecule type" value="Genomic_DNA"/>
</dbReference>
<evidence type="ECO:0000313" key="14">
    <source>
        <dbReference type="Proteomes" id="UP001321450"/>
    </source>
</evidence>
<dbReference type="PROSITE" id="PS52016">
    <property type="entry name" value="TONB_DEPENDENT_REC_3"/>
    <property type="match status" value="1"/>
</dbReference>
<evidence type="ECO:0000256" key="3">
    <source>
        <dbReference type="ARBA" id="ARBA00022452"/>
    </source>
</evidence>
<dbReference type="Pfam" id="PF07715">
    <property type="entry name" value="Plug"/>
    <property type="match status" value="1"/>
</dbReference>
<protein>
    <submittedName>
        <fullName evidence="13">Iron complex outermembrane recepter protein</fullName>
    </submittedName>
</protein>
<dbReference type="InterPro" id="IPR000531">
    <property type="entry name" value="Beta-barrel_TonB"/>
</dbReference>
<evidence type="ECO:0000256" key="10">
    <source>
        <dbReference type="SAM" id="SignalP"/>
    </source>
</evidence>
<evidence type="ECO:0000256" key="9">
    <source>
        <dbReference type="RuleBase" id="RU003357"/>
    </source>
</evidence>
<evidence type="ECO:0000256" key="4">
    <source>
        <dbReference type="ARBA" id="ARBA00022692"/>
    </source>
</evidence>
<dbReference type="Proteomes" id="UP001321450">
    <property type="component" value="Chromosome"/>
</dbReference>
<name>A0AAU9D3K1_9GAMM</name>
<reference evidence="14" key="1">
    <citation type="journal article" date="2024" name="Int. J. Syst. Evol. Microbiol.">
        <title>Methylomarinovum tepidoasis sp. nov., a moderately thermophilic methanotroph of the family Methylothermaceae isolated from a deep-sea hydrothermal field.</title>
        <authorList>
            <person name="Hirayama H."/>
            <person name="Takaki Y."/>
            <person name="Abe M."/>
            <person name="Miyazaki M."/>
            <person name="Uematsu K."/>
            <person name="Matsui Y."/>
            <person name="Takai K."/>
        </authorList>
    </citation>
    <scope>NUCLEOTIDE SEQUENCE [LARGE SCALE GENOMIC DNA]</scope>
    <source>
        <strain evidence="14">IN45</strain>
    </source>
</reference>
<keyword evidence="3 8" id="KW-1134">Transmembrane beta strand</keyword>
<keyword evidence="14" id="KW-1185">Reference proteome</keyword>
<evidence type="ECO:0000256" key="7">
    <source>
        <dbReference type="ARBA" id="ARBA00023237"/>
    </source>
</evidence>
<accession>A0AAU9D3K1</accession>
<dbReference type="PANTHER" id="PTHR30069">
    <property type="entry name" value="TONB-DEPENDENT OUTER MEMBRANE RECEPTOR"/>
    <property type="match status" value="1"/>
</dbReference>
<evidence type="ECO:0000313" key="13">
    <source>
        <dbReference type="EMBL" id="BCX89559.1"/>
    </source>
</evidence>